<reference evidence="1" key="3">
    <citation type="submission" date="2021-05" db="UniProtKB">
        <authorList>
            <consortium name="EnsemblPlants"/>
        </authorList>
    </citation>
    <scope>IDENTIFICATION</scope>
    <source>
        <strain evidence="1">cv. B73</strain>
    </source>
</reference>
<organism evidence="1 2">
    <name type="scientific">Zea mays</name>
    <name type="common">Maize</name>
    <dbReference type="NCBI Taxonomy" id="4577"/>
    <lineage>
        <taxon>Eukaryota</taxon>
        <taxon>Viridiplantae</taxon>
        <taxon>Streptophyta</taxon>
        <taxon>Embryophyta</taxon>
        <taxon>Tracheophyta</taxon>
        <taxon>Spermatophyta</taxon>
        <taxon>Magnoliopsida</taxon>
        <taxon>Liliopsida</taxon>
        <taxon>Poales</taxon>
        <taxon>Poaceae</taxon>
        <taxon>PACMAD clade</taxon>
        <taxon>Panicoideae</taxon>
        <taxon>Andropogonodae</taxon>
        <taxon>Andropogoneae</taxon>
        <taxon>Tripsacinae</taxon>
        <taxon>Zea</taxon>
    </lineage>
</organism>
<proteinExistence type="predicted"/>
<sequence>MNHRILAIRLAPPVPSPPPPSSLCLSLREAIARATLDLPSSAHALDWLADIVAQGKEALSQGGDSNPSTASGADLLYPADGVAVGGPVGVADVFRGCQNICKLWVVVLSLMSPLLDSVH</sequence>
<accession>A0A804LBT0</accession>
<reference evidence="1" key="2">
    <citation type="submission" date="2019-07" db="EMBL/GenBank/DDBJ databases">
        <authorList>
            <person name="Seetharam A."/>
            <person name="Woodhouse M."/>
            <person name="Cannon E."/>
        </authorList>
    </citation>
    <scope>NUCLEOTIDE SEQUENCE [LARGE SCALE GENOMIC DNA]</scope>
    <source>
        <strain evidence="1">cv. B73</strain>
    </source>
</reference>
<evidence type="ECO:0000313" key="2">
    <source>
        <dbReference type="Proteomes" id="UP000007305"/>
    </source>
</evidence>
<reference evidence="2" key="1">
    <citation type="submission" date="2015-12" db="EMBL/GenBank/DDBJ databases">
        <title>Update maize B73 reference genome by single molecule sequencing technologies.</title>
        <authorList>
            <consortium name="Maize Genome Sequencing Project"/>
            <person name="Ware D."/>
        </authorList>
    </citation>
    <scope>NUCLEOTIDE SEQUENCE [LARGE SCALE GENOMIC DNA]</scope>
    <source>
        <strain evidence="2">cv. B73</strain>
    </source>
</reference>
<keyword evidence="2" id="KW-1185">Reference proteome</keyword>
<dbReference type="EnsemblPlants" id="Zm00001eb000120_T001">
    <property type="protein sequence ID" value="Zm00001eb000120_P001"/>
    <property type="gene ID" value="Zm00001eb000120"/>
</dbReference>
<dbReference type="Gramene" id="Zm00001eb000120_T001">
    <property type="protein sequence ID" value="Zm00001eb000120_P001"/>
    <property type="gene ID" value="Zm00001eb000120"/>
</dbReference>
<protein>
    <submittedName>
        <fullName evidence="1">Uncharacterized protein</fullName>
    </submittedName>
</protein>
<dbReference type="InParanoid" id="A0A804LBT0"/>
<dbReference type="Proteomes" id="UP000007305">
    <property type="component" value="Chromosome 1"/>
</dbReference>
<evidence type="ECO:0000313" key="1">
    <source>
        <dbReference type="EnsemblPlants" id="Zm00001eb000120_P001"/>
    </source>
</evidence>
<name>A0A804LBT0_MAIZE</name>
<dbReference type="AlphaFoldDB" id="A0A804LBT0"/>